<accession>A0ABT0RZ96</accession>
<reference evidence="7" key="1">
    <citation type="submission" date="2022-05" db="EMBL/GenBank/DDBJ databases">
        <authorList>
            <person name="Jo J.-H."/>
            <person name="Im W.-T."/>
        </authorList>
    </citation>
    <scope>NUCLEOTIDE SEQUENCE</scope>
    <source>
        <strain evidence="7">SE220</strain>
    </source>
</reference>
<feature type="transmembrane region" description="Helical" evidence="5">
    <location>
        <begin position="277"/>
        <end position="296"/>
    </location>
</feature>
<dbReference type="InterPro" id="IPR050382">
    <property type="entry name" value="MFS_Na/Anion_cotransporter"/>
</dbReference>
<protein>
    <submittedName>
        <fullName evidence="7">MFS transporter</fullName>
    </submittedName>
</protein>
<keyword evidence="8" id="KW-1185">Reference proteome</keyword>
<feature type="transmembrane region" description="Helical" evidence="5">
    <location>
        <begin position="244"/>
        <end position="265"/>
    </location>
</feature>
<feature type="transmembrane region" description="Helical" evidence="5">
    <location>
        <begin position="364"/>
        <end position="384"/>
    </location>
</feature>
<evidence type="ECO:0000313" key="8">
    <source>
        <dbReference type="Proteomes" id="UP001165342"/>
    </source>
</evidence>
<proteinExistence type="predicted"/>
<dbReference type="PANTHER" id="PTHR11662">
    <property type="entry name" value="SOLUTE CARRIER FAMILY 17"/>
    <property type="match status" value="1"/>
</dbReference>
<feature type="transmembrane region" description="Helical" evidence="5">
    <location>
        <begin position="95"/>
        <end position="116"/>
    </location>
</feature>
<keyword evidence="4 5" id="KW-0472">Membrane</keyword>
<feature type="transmembrane region" description="Helical" evidence="5">
    <location>
        <begin position="302"/>
        <end position="324"/>
    </location>
</feature>
<keyword evidence="3 5" id="KW-1133">Transmembrane helix</keyword>
<dbReference type="RefSeq" id="WP_249830421.1">
    <property type="nucleotide sequence ID" value="NZ_JAMGBE010000001.1"/>
</dbReference>
<comment type="subcellular location">
    <subcellularLocation>
        <location evidence="1">Membrane</location>
        <topology evidence="1">Multi-pass membrane protein</topology>
    </subcellularLocation>
</comment>
<feature type="domain" description="Major facilitator superfamily (MFS) profile" evidence="6">
    <location>
        <begin position="4"/>
        <end position="390"/>
    </location>
</feature>
<dbReference type="PANTHER" id="PTHR11662:SF399">
    <property type="entry name" value="FI19708P1-RELATED"/>
    <property type="match status" value="1"/>
</dbReference>
<evidence type="ECO:0000256" key="4">
    <source>
        <dbReference type="ARBA" id="ARBA00023136"/>
    </source>
</evidence>
<keyword evidence="2 5" id="KW-0812">Transmembrane</keyword>
<comment type="caution">
    <text evidence="7">The sequence shown here is derived from an EMBL/GenBank/DDBJ whole genome shotgun (WGS) entry which is preliminary data.</text>
</comment>
<dbReference type="InterPro" id="IPR036259">
    <property type="entry name" value="MFS_trans_sf"/>
</dbReference>
<organism evidence="7 8">
    <name type="scientific">Sphingomonas hankyongi</name>
    <dbReference type="NCBI Taxonomy" id="2908209"/>
    <lineage>
        <taxon>Bacteria</taxon>
        <taxon>Pseudomonadati</taxon>
        <taxon>Pseudomonadota</taxon>
        <taxon>Alphaproteobacteria</taxon>
        <taxon>Sphingomonadales</taxon>
        <taxon>Sphingomonadaceae</taxon>
        <taxon>Sphingomonas</taxon>
    </lineage>
</organism>
<evidence type="ECO:0000256" key="1">
    <source>
        <dbReference type="ARBA" id="ARBA00004141"/>
    </source>
</evidence>
<evidence type="ECO:0000256" key="3">
    <source>
        <dbReference type="ARBA" id="ARBA00022989"/>
    </source>
</evidence>
<feature type="transmembrane region" description="Helical" evidence="5">
    <location>
        <begin position="203"/>
        <end position="224"/>
    </location>
</feature>
<dbReference type="InterPro" id="IPR011701">
    <property type="entry name" value="MFS"/>
</dbReference>
<feature type="transmembrane region" description="Helical" evidence="5">
    <location>
        <begin position="336"/>
        <end position="358"/>
    </location>
</feature>
<evidence type="ECO:0000256" key="5">
    <source>
        <dbReference type="SAM" id="Phobius"/>
    </source>
</evidence>
<dbReference type="Gene3D" id="1.20.1250.20">
    <property type="entry name" value="MFS general substrate transporter like domains"/>
    <property type="match status" value="2"/>
</dbReference>
<dbReference type="CDD" id="cd17319">
    <property type="entry name" value="MFS_ExuT_GudP_like"/>
    <property type="match status" value="1"/>
</dbReference>
<name>A0ABT0RZ96_9SPHN</name>
<evidence type="ECO:0000313" key="7">
    <source>
        <dbReference type="EMBL" id="MCL6728928.1"/>
    </source>
</evidence>
<evidence type="ECO:0000256" key="2">
    <source>
        <dbReference type="ARBA" id="ARBA00022692"/>
    </source>
</evidence>
<dbReference type="Pfam" id="PF07690">
    <property type="entry name" value="MFS_1"/>
    <property type="match status" value="1"/>
</dbReference>
<dbReference type="SUPFAM" id="SSF103473">
    <property type="entry name" value="MFS general substrate transporter"/>
    <property type="match status" value="1"/>
</dbReference>
<dbReference type="PROSITE" id="PS50850">
    <property type="entry name" value="MFS"/>
    <property type="match status" value="1"/>
</dbReference>
<dbReference type="InterPro" id="IPR001958">
    <property type="entry name" value="Tet-R_TetA/multi-R_MdtG-like"/>
</dbReference>
<dbReference type="Proteomes" id="UP001165342">
    <property type="component" value="Unassembled WGS sequence"/>
</dbReference>
<gene>
    <name evidence="7" type="ORF">LZ538_02525</name>
</gene>
<dbReference type="InterPro" id="IPR020846">
    <property type="entry name" value="MFS_dom"/>
</dbReference>
<feature type="transmembrane region" description="Helical" evidence="5">
    <location>
        <begin position="70"/>
        <end position="89"/>
    </location>
</feature>
<feature type="transmembrane region" description="Helical" evidence="5">
    <location>
        <begin position="154"/>
        <end position="172"/>
    </location>
</feature>
<evidence type="ECO:0000259" key="6">
    <source>
        <dbReference type="PROSITE" id="PS50850"/>
    </source>
</evidence>
<dbReference type="EMBL" id="JAMGBE010000001">
    <property type="protein sequence ID" value="MCL6728928.1"/>
    <property type="molecule type" value="Genomic_DNA"/>
</dbReference>
<feature type="transmembrane region" description="Helical" evidence="5">
    <location>
        <begin position="128"/>
        <end position="148"/>
    </location>
</feature>
<feature type="transmembrane region" description="Helical" evidence="5">
    <location>
        <begin position="35"/>
        <end position="58"/>
    </location>
</feature>
<sequence>MGLLVLLLGAAVFLNYVDRGAIGIAAPLMKTELRLSATQFGLIVSAFFWVYAPVQLFVGWLVDRFSVYRLMAGGLVLWALSTLAMGLAGGFASLLVLRILLGVGETIAFPGGSKIITRHVPPERRGMANAALALGIALGPAAGTLVGGMILASFGWRAIFLAFGVVTLVWLLPWHRTTRGLDVVDEKVEPNVPIRFLIGRWSLWSMSIAHIASNYVFYFILAWLPLYLTQSRGLSIPEMTLLATLGYAAQAVAALTFGGISDWWTRNGRSEASVRRGMMMLGQLVAAGAVLGLAYASTKVEIAVLLCVAGMATGALSLNTYAVAQMFSGPRAAGTWVGFQNAVGNLSGIFGPVATGAIVDSAGYGTAFVVTAAVAAAGALWWVIGVPRIQQIPV</sequence>
<dbReference type="PRINTS" id="PR01035">
    <property type="entry name" value="TCRTETA"/>
</dbReference>